<proteinExistence type="predicted"/>
<evidence type="ECO:0000313" key="4">
    <source>
        <dbReference type="EMBL" id="ARE87389.1"/>
    </source>
</evidence>
<organism evidence="4 6">
    <name type="scientific">Clostridium formicaceticum</name>
    <dbReference type="NCBI Taxonomy" id="1497"/>
    <lineage>
        <taxon>Bacteria</taxon>
        <taxon>Bacillati</taxon>
        <taxon>Bacillota</taxon>
        <taxon>Clostridia</taxon>
        <taxon>Eubacteriales</taxon>
        <taxon>Clostridiaceae</taxon>
        <taxon>Clostridium</taxon>
    </lineage>
</organism>
<dbReference type="Pfam" id="PF03354">
    <property type="entry name" value="TerL_ATPase"/>
    <property type="match status" value="1"/>
</dbReference>
<sequence>MILQDLKGYKWAKDVVEGRFIANKWVKLECKRYIDRLETLQNKDNFPCYFDFQEAETIYKLLGLINYATGFYANKPILDHAAGFQMMTWENIFCWFYKELDENGIRKNMIEEIYLEIGRKAGKSFLCAVTELLIMLRSPKFAQHATAGKTRDISALVRNAIVEIIKASPLISKHFKITRDKIECKLNECTTKHLSGEANNINGLLLSSFIVDEVANQEDGSIIGALKLSQMSTKHRLSIYISTQYDIEHNAFNELLDYHKAILQGVDNETINTFGLLFELDEGDDFNDENNWVKSNPLQMAFEDGRNFLRQEYKKGLTIPSAMKEFRIKILNERLSGYSGETYIDFETWKKCQVDRIDLEGAEVVVEVDASLTTDLSAINIMYKENNMYYLISHAFLPENTLPSRREKIDYRQMERQGYCTITKGSIVDYNVLEEYIRNIEIKHKCKIRYIATDPFNIVATMQKLSEDYDVILLKQSYSVLSPPIKQFRDDVYKGLISYQKNTLLDWNMSNTTTVIGRSSGDILLNKVNKNKSRIDLVVASIFAYSQLYLEENLVDLNKVITDEYLSSLGW</sequence>
<feature type="domain" description="Terminase large subunit-like ATPase" evidence="1">
    <location>
        <begin position="107"/>
        <end position="260"/>
    </location>
</feature>
<gene>
    <name evidence="3" type="ORF">BJL90_14225</name>
    <name evidence="4" type="ORF">CLFO_17890</name>
</gene>
<dbReference type="RefSeq" id="WP_070969327.1">
    <property type="nucleotide sequence ID" value="NZ_CP017603.1"/>
</dbReference>
<dbReference type="InterPro" id="IPR046462">
    <property type="entry name" value="TerL_nuclease"/>
</dbReference>
<feature type="domain" description="Terminase large subunit-like endonuclease" evidence="2">
    <location>
        <begin position="272"/>
        <end position="547"/>
    </location>
</feature>
<dbReference type="KEGG" id="cfm:BJL90_14225"/>
<dbReference type="GO" id="GO:0004519">
    <property type="term" value="F:endonuclease activity"/>
    <property type="evidence" value="ECO:0007669"/>
    <property type="project" value="InterPro"/>
</dbReference>
<dbReference type="PANTHER" id="PTHR41287:SF1">
    <property type="entry name" value="PROTEIN YMFN"/>
    <property type="match status" value="1"/>
</dbReference>
<evidence type="ECO:0000313" key="5">
    <source>
        <dbReference type="Proteomes" id="UP000177894"/>
    </source>
</evidence>
<evidence type="ECO:0000259" key="2">
    <source>
        <dbReference type="Pfam" id="PF20441"/>
    </source>
</evidence>
<name>A0AAC9WG35_9CLOT</name>
<accession>A0AAC9WG35</accession>
<keyword evidence="5" id="KW-1185">Reference proteome</keyword>
<dbReference type="InterPro" id="IPR046461">
    <property type="entry name" value="TerL_ATPase"/>
</dbReference>
<protein>
    <submittedName>
        <fullName evidence="4">Phage Terminase</fullName>
    </submittedName>
</protein>
<evidence type="ECO:0000259" key="1">
    <source>
        <dbReference type="Pfam" id="PF03354"/>
    </source>
</evidence>
<dbReference type="EMBL" id="CP017603">
    <property type="protein sequence ID" value="AOY76909.1"/>
    <property type="molecule type" value="Genomic_DNA"/>
</dbReference>
<dbReference type="EMBL" id="CP020559">
    <property type="protein sequence ID" value="ARE87389.1"/>
    <property type="molecule type" value="Genomic_DNA"/>
</dbReference>
<evidence type="ECO:0000313" key="6">
    <source>
        <dbReference type="Proteomes" id="UP000192478"/>
    </source>
</evidence>
<dbReference type="AlphaFoldDB" id="A0AAC9WG35"/>
<reference evidence="4 6" key="2">
    <citation type="submission" date="2017-03" db="EMBL/GenBank/DDBJ databases">
        <title>Complete sequence of Clostridium formicaceticum DSM 92.</title>
        <authorList>
            <person name="Poehlein A."/>
            <person name="Karl M."/>
            <person name="Bengelsdorf F.R."/>
            <person name="Duerre P."/>
            <person name="Daniel R."/>
        </authorList>
    </citation>
    <scope>NUCLEOTIDE SEQUENCE [LARGE SCALE GENOMIC DNA]</scope>
    <source>
        <strain evidence="4 6">DSM 92</strain>
    </source>
</reference>
<evidence type="ECO:0000313" key="3">
    <source>
        <dbReference type="EMBL" id="AOY76909.1"/>
    </source>
</evidence>
<reference evidence="3 5" key="1">
    <citation type="submission" date="2016-10" db="EMBL/GenBank/DDBJ databases">
        <title>Complete Genome Sequence of Acetogen Clostridium formicoaceticum ATCC 27076.</title>
        <authorList>
            <person name="Bao T."/>
            <person name="Cheng C."/>
            <person name="Zhao J."/>
            <person name="Yang S.-T."/>
            <person name="Wang J."/>
            <person name="Wang M."/>
        </authorList>
    </citation>
    <scope>NUCLEOTIDE SEQUENCE [LARGE SCALE GENOMIC DNA]</scope>
    <source>
        <strain evidence="3 5">ATCC 27076</strain>
    </source>
</reference>
<dbReference type="Proteomes" id="UP000192478">
    <property type="component" value="Chromosome"/>
</dbReference>
<dbReference type="PANTHER" id="PTHR41287">
    <property type="match status" value="1"/>
</dbReference>
<dbReference type="Proteomes" id="UP000177894">
    <property type="component" value="Chromosome"/>
</dbReference>
<dbReference type="Pfam" id="PF20441">
    <property type="entry name" value="TerL_nuclease"/>
    <property type="match status" value="1"/>
</dbReference>
<dbReference type="InterPro" id="IPR027417">
    <property type="entry name" value="P-loop_NTPase"/>
</dbReference>
<dbReference type="Gene3D" id="3.40.50.300">
    <property type="entry name" value="P-loop containing nucleotide triphosphate hydrolases"/>
    <property type="match status" value="1"/>
</dbReference>
<dbReference type="InterPro" id="IPR005021">
    <property type="entry name" value="Terminase_largesu-like"/>
</dbReference>